<dbReference type="PROSITE" id="PS50012">
    <property type="entry name" value="RCC1_3"/>
    <property type="match status" value="3"/>
</dbReference>
<dbReference type="Pfam" id="PF13540">
    <property type="entry name" value="RCC1_2"/>
    <property type="match status" value="2"/>
</dbReference>
<dbReference type="Gene3D" id="2.130.10.30">
    <property type="entry name" value="Regulator of chromosome condensation 1/beta-lactamase-inhibitor protein II"/>
    <property type="match status" value="2"/>
</dbReference>
<evidence type="ECO:0000256" key="2">
    <source>
        <dbReference type="SAM" id="MobiDB-lite"/>
    </source>
</evidence>
<evidence type="ECO:0000256" key="1">
    <source>
        <dbReference type="PROSITE-ProRule" id="PRU00235"/>
    </source>
</evidence>
<sequence length="433" mass="45785">MATAKMPVMYAFGSNGSGQLGVGHTRDVVRPERCLFSFKQRQRQSRRGDGTEVSHLDSHSDADGIGHGYGSSNSEALPVTAQALSVKKIVAGGNHSLVLTTDGRLFVAGKSGLTSDDPGAERESTSNAVFEEVTRHILSSSAASSDTGRRCNGVITDAAATWDASFAVLGSKIIVGWGTGTKGELGLGPKMTSTGSQVREIFDAGSVTRRGEAIDIIDIVGSLAHVVVLLASGQVYGWGSCRKGQLGEQFKTEKILWSPRNIGLGIHGEDLLPWVPEKVVLGREYTVFIKAGKEPATWGDTRVFDGRGPGLISRADDVVTSGWSSIHILSRARPDQLQSAGRNNHGQLPPSTLPAVKNVAAGSEHCIALTMDNQVIAWGWGEHGNCGETLDDRGNVIDRYNLIPLPTPDEDIVAKNVAAGCATSFVVCGMKDG</sequence>
<feature type="compositionally biased region" description="Basic and acidic residues" evidence="2">
    <location>
        <begin position="46"/>
        <end position="64"/>
    </location>
</feature>
<dbReference type="PANTHER" id="PTHR45982:SF1">
    <property type="entry name" value="REGULATOR OF CHROMOSOME CONDENSATION"/>
    <property type="match status" value="1"/>
</dbReference>
<dbReference type="AlphaFoldDB" id="A0A177FKX5"/>
<feature type="region of interest" description="Disordered" evidence="2">
    <location>
        <begin position="39"/>
        <end position="71"/>
    </location>
</feature>
<dbReference type="Proteomes" id="UP000077002">
    <property type="component" value="Unassembled WGS sequence"/>
</dbReference>
<proteinExistence type="predicted"/>
<protein>
    <submittedName>
        <fullName evidence="3">Uncharacterized protein</fullName>
    </submittedName>
</protein>
<name>A0A177FKX5_9EURO</name>
<dbReference type="RefSeq" id="XP_022515934.1">
    <property type="nucleotide sequence ID" value="XM_022651816.1"/>
</dbReference>
<evidence type="ECO:0000313" key="3">
    <source>
        <dbReference type="EMBL" id="OAG43982.1"/>
    </source>
</evidence>
<dbReference type="PANTHER" id="PTHR45982">
    <property type="entry name" value="REGULATOR OF CHROMOSOME CONDENSATION"/>
    <property type="match status" value="1"/>
</dbReference>
<dbReference type="EMBL" id="LVKK01000007">
    <property type="protein sequence ID" value="OAG43982.1"/>
    <property type="molecule type" value="Genomic_DNA"/>
</dbReference>
<dbReference type="InterPro" id="IPR051553">
    <property type="entry name" value="Ran_GTPase-activating"/>
</dbReference>
<reference evidence="3 4" key="1">
    <citation type="submission" date="2016-03" db="EMBL/GenBank/DDBJ databases">
        <title>Draft genome sequence of the Fonsecaea monophora CBS 269.37.</title>
        <authorList>
            <person name="Bombassaro A."/>
            <person name="Vinicius W.A."/>
            <person name="De Hoog S."/>
            <person name="Sun J."/>
            <person name="Souza E.M."/>
            <person name="Raittz R.T."/>
            <person name="Costa F."/>
            <person name="Leao A.C."/>
            <person name="Tadra-Sfeir M.Z."/>
            <person name="Baura V."/>
            <person name="Balsanelli E."/>
            <person name="Pedrosa F.O."/>
            <person name="Moreno L.F."/>
            <person name="Steffens M.B."/>
            <person name="Xi L."/>
            <person name="Bocca A.L."/>
            <person name="Felipe M.S."/>
            <person name="Teixeira M."/>
            <person name="Telles Filho F.Q."/>
            <person name="Azevedo C.M."/>
            <person name="Gomes R."/>
            <person name="Vicente V.A."/>
        </authorList>
    </citation>
    <scope>NUCLEOTIDE SEQUENCE [LARGE SCALE GENOMIC DNA]</scope>
    <source>
        <strain evidence="3 4">CBS 269.37</strain>
    </source>
</reference>
<dbReference type="OrthoDB" id="5370059at2759"/>
<feature type="repeat" description="RCC1" evidence="1">
    <location>
        <begin position="7"/>
        <end position="102"/>
    </location>
</feature>
<dbReference type="InterPro" id="IPR000408">
    <property type="entry name" value="Reg_chr_condens"/>
</dbReference>
<gene>
    <name evidence="3" type="ORF">AYO21_01834</name>
</gene>
<comment type="caution">
    <text evidence="3">The sequence shown here is derived from an EMBL/GenBank/DDBJ whole genome shotgun (WGS) entry which is preliminary data.</text>
</comment>
<evidence type="ECO:0000313" key="4">
    <source>
        <dbReference type="Proteomes" id="UP000077002"/>
    </source>
</evidence>
<keyword evidence="4" id="KW-1185">Reference proteome</keyword>
<dbReference type="InterPro" id="IPR009091">
    <property type="entry name" value="RCC1/BLIP-II"/>
</dbReference>
<dbReference type="SUPFAM" id="SSF50985">
    <property type="entry name" value="RCC1/BLIP-II"/>
    <property type="match status" value="1"/>
</dbReference>
<feature type="repeat" description="RCC1" evidence="1">
    <location>
        <begin position="233"/>
        <end position="292"/>
    </location>
</feature>
<dbReference type="PRINTS" id="PR00633">
    <property type="entry name" value="RCCNDNSATION"/>
</dbReference>
<accession>A0A177FKX5</accession>
<dbReference type="GeneID" id="34597012"/>
<organism evidence="3 4">
    <name type="scientific">Fonsecaea monophora</name>
    <dbReference type="NCBI Taxonomy" id="254056"/>
    <lineage>
        <taxon>Eukaryota</taxon>
        <taxon>Fungi</taxon>
        <taxon>Dikarya</taxon>
        <taxon>Ascomycota</taxon>
        <taxon>Pezizomycotina</taxon>
        <taxon>Eurotiomycetes</taxon>
        <taxon>Chaetothyriomycetidae</taxon>
        <taxon>Chaetothyriales</taxon>
        <taxon>Herpotrichiellaceae</taxon>
        <taxon>Fonsecaea</taxon>
    </lineage>
</organism>
<feature type="repeat" description="RCC1" evidence="1">
    <location>
        <begin position="335"/>
        <end position="372"/>
    </location>
</feature>